<dbReference type="GO" id="GO:0005886">
    <property type="term" value="C:plasma membrane"/>
    <property type="evidence" value="ECO:0007669"/>
    <property type="project" value="UniProtKB-SubCell"/>
</dbReference>
<name>A0A3B0UAV7_9ZZZZ</name>
<feature type="transmembrane region" description="Helical" evidence="6">
    <location>
        <begin position="403"/>
        <end position="421"/>
    </location>
</feature>
<dbReference type="Gene3D" id="1.20.1640.10">
    <property type="entry name" value="Multidrug efflux transporter AcrB transmembrane domain"/>
    <property type="match status" value="2"/>
</dbReference>
<keyword evidence="2" id="KW-1003">Cell membrane</keyword>
<evidence type="ECO:0000259" key="7">
    <source>
        <dbReference type="PROSITE" id="PS50156"/>
    </source>
</evidence>
<evidence type="ECO:0000256" key="4">
    <source>
        <dbReference type="ARBA" id="ARBA00022989"/>
    </source>
</evidence>
<keyword evidence="5 6" id="KW-0472">Membrane</keyword>
<protein>
    <recommendedName>
        <fullName evidence="7">SSD domain-containing protein</fullName>
    </recommendedName>
</protein>
<dbReference type="PROSITE" id="PS50156">
    <property type="entry name" value="SSD"/>
    <property type="match status" value="2"/>
</dbReference>
<gene>
    <name evidence="8" type="ORF">MNBD_ALPHA12-92</name>
</gene>
<evidence type="ECO:0000256" key="3">
    <source>
        <dbReference type="ARBA" id="ARBA00022692"/>
    </source>
</evidence>
<feature type="transmembrane region" description="Helical" evidence="6">
    <location>
        <begin position="274"/>
        <end position="297"/>
    </location>
</feature>
<feature type="transmembrane region" description="Helical" evidence="6">
    <location>
        <begin position="248"/>
        <end position="268"/>
    </location>
</feature>
<feature type="transmembrane region" description="Helical" evidence="6">
    <location>
        <begin position="221"/>
        <end position="241"/>
    </location>
</feature>
<dbReference type="InterPro" id="IPR000731">
    <property type="entry name" value="SSD"/>
</dbReference>
<dbReference type="InterPro" id="IPR004869">
    <property type="entry name" value="MMPL_dom"/>
</dbReference>
<feature type="transmembrane region" description="Helical" evidence="6">
    <location>
        <begin position="635"/>
        <end position="660"/>
    </location>
</feature>
<evidence type="ECO:0000256" key="5">
    <source>
        <dbReference type="ARBA" id="ARBA00023136"/>
    </source>
</evidence>
<feature type="transmembrane region" description="Helical" evidence="6">
    <location>
        <begin position="681"/>
        <end position="701"/>
    </location>
</feature>
<dbReference type="PANTHER" id="PTHR33406">
    <property type="entry name" value="MEMBRANE PROTEIN MJ1562-RELATED"/>
    <property type="match status" value="1"/>
</dbReference>
<dbReference type="SUPFAM" id="SSF82866">
    <property type="entry name" value="Multidrug efflux transporter AcrB transmembrane domain"/>
    <property type="match status" value="2"/>
</dbReference>
<proteinExistence type="predicted"/>
<feature type="transmembrane region" description="Helical" evidence="6">
    <location>
        <begin position="707"/>
        <end position="740"/>
    </location>
</feature>
<dbReference type="EMBL" id="UOEO01000079">
    <property type="protein sequence ID" value="VAW17834.1"/>
    <property type="molecule type" value="Genomic_DNA"/>
</dbReference>
<sequence>MSIGFGIERLGLLALKYPKVAGFLVLAFTALTVSALPRATVDGDLLRVYKDSGQMYDRYEKLTETFGTFDNDAYVMVKSKNLTDPKVLETLRTLAFDLELNDYAAGTLSPFSLRKPAGDNVTLPAVPENMKSAQEVAKALTELRSNDPIMRNLIAQDLTSMVMIVFPDKAKTRGSGERDMIASLKRLVSEYRSDNIQIELTGAPIWKTEILDASINDQIKFSIYGVVIGFLTAFISFRTFWGAILATLTPFVSVIWVAGTVILLFGSFTFLTNIVTTLVLVIAFAESMFFCFTWLRLWRDGMEPHEAVRQTVHRVSPACALASITTIIAFASLALTQGQGIKEFALSGVIAVIIAYVTLVTFLPLALKLAIHLGYKSPRAPSVALTAPIPLIKMITGRFRKQIAIVAILTTAVLFIPHFNLEPRFSFQDFLPPQSESLAVAKQIDSGVGGVSPIYIRVPLSQGLQSVGDADYEKIQKVHDILEANIGKGKVISAASFGFYSESGFTRAQIFNAVGPVLKRRFVTDDGKYALVTGFLPTIIKSEELRTFVNKTDSQLRAAGLGDAQVSGFRVLTSFASMNMIRSMQQGLTLAVFISIFVIGLAFKSWKVALVAFVPNILPILGTELYLWLTNSGLQLTTVIALTISFGIAVDDTIHFLAHYKRARHSGLEHEPAVIHALERVGPALIATTLILCAGTFIVIFSSLPQVALFGTLTVLTLLLALVGDLIILPAMLLAGGRFFNSLGGLKK</sequence>
<feature type="domain" description="SSD" evidence="7">
    <location>
        <begin position="243"/>
        <end position="369"/>
    </location>
</feature>
<accession>A0A3B0UAV7</accession>
<evidence type="ECO:0000313" key="8">
    <source>
        <dbReference type="EMBL" id="VAW17834.1"/>
    </source>
</evidence>
<keyword evidence="3 6" id="KW-0812">Transmembrane</keyword>
<dbReference type="Pfam" id="PF03176">
    <property type="entry name" value="MMPL"/>
    <property type="match status" value="2"/>
</dbReference>
<feature type="transmembrane region" description="Helical" evidence="6">
    <location>
        <begin position="344"/>
        <end position="367"/>
    </location>
</feature>
<organism evidence="8">
    <name type="scientific">hydrothermal vent metagenome</name>
    <dbReference type="NCBI Taxonomy" id="652676"/>
    <lineage>
        <taxon>unclassified sequences</taxon>
        <taxon>metagenomes</taxon>
        <taxon>ecological metagenomes</taxon>
    </lineage>
</organism>
<evidence type="ECO:0000256" key="1">
    <source>
        <dbReference type="ARBA" id="ARBA00004651"/>
    </source>
</evidence>
<evidence type="ECO:0000256" key="6">
    <source>
        <dbReference type="SAM" id="Phobius"/>
    </source>
</evidence>
<feature type="transmembrane region" description="Helical" evidence="6">
    <location>
        <begin position="584"/>
        <end position="603"/>
    </location>
</feature>
<keyword evidence="4 6" id="KW-1133">Transmembrane helix</keyword>
<dbReference type="InterPro" id="IPR050545">
    <property type="entry name" value="Mycobact_MmpL"/>
</dbReference>
<evidence type="ECO:0000256" key="2">
    <source>
        <dbReference type="ARBA" id="ARBA00022475"/>
    </source>
</evidence>
<feature type="transmembrane region" description="Helical" evidence="6">
    <location>
        <begin position="610"/>
        <end position="629"/>
    </location>
</feature>
<dbReference type="AlphaFoldDB" id="A0A3B0UAV7"/>
<dbReference type="PANTHER" id="PTHR33406:SF12">
    <property type="entry name" value="BLR2997 PROTEIN"/>
    <property type="match status" value="1"/>
</dbReference>
<comment type="subcellular location">
    <subcellularLocation>
        <location evidence="1">Cell membrane</location>
        <topology evidence="1">Multi-pass membrane protein</topology>
    </subcellularLocation>
</comment>
<reference evidence="8" key="1">
    <citation type="submission" date="2018-06" db="EMBL/GenBank/DDBJ databases">
        <authorList>
            <person name="Zhirakovskaya E."/>
        </authorList>
    </citation>
    <scope>NUCLEOTIDE SEQUENCE</scope>
</reference>
<feature type="domain" description="SSD" evidence="7">
    <location>
        <begin position="609"/>
        <end position="735"/>
    </location>
</feature>
<feature type="transmembrane region" description="Helical" evidence="6">
    <location>
        <begin position="318"/>
        <end position="338"/>
    </location>
</feature>